<evidence type="ECO:0000256" key="1">
    <source>
        <dbReference type="SAM" id="MobiDB-lite"/>
    </source>
</evidence>
<evidence type="ECO:0000313" key="2">
    <source>
        <dbReference type="EMBL" id="KAJ1159747.1"/>
    </source>
</evidence>
<reference evidence="2" key="1">
    <citation type="journal article" date="2022" name="bioRxiv">
        <title>Sequencing and chromosome-scale assembly of the giantPleurodeles waltlgenome.</title>
        <authorList>
            <person name="Brown T."/>
            <person name="Elewa A."/>
            <person name="Iarovenko S."/>
            <person name="Subramanian E."/>
            <person name="Araus A.J."/>
            <person name="Petzold A."/>
            <person name="Susuki M."/>
            <person name="Suzuki K.-i.T."/>
            <person name="Hayashi T."/>
            <person name="Toyoda A."/>
            <person name="Oliveira C."/>
            <person name="Osipova E."/>
            <person name="Leigh N.D."/>
            <person name="Simon A."/>
            <person name="Yun M.H."/>
        </authorList>
    </citation>
    <scope>NUCLEOTIDE SEQUENCE</scope>
    <source>
        <strain evidence="2">20211129_DDA</strain>
        <tissue evidence="2">Liver</tissue>
    </source>
</reference>
<feature type="region of interest" description="Disordered" evidence="1">
    <location>
        <begin position="64"/>
        <end position="87"/>
    </location>
</feature>
<keyword evidence="3" id="KW-1185">Reference proteome</keyword>
<accession>A0AAV7S541</accession>
<dbReference type="EMBL" id="JANPWB010000008">
    <property type="protein sequence ID" value="KAJ1159747.1"/>
    <property type="molecule type" value="Genomic_DNA"/>
</dbReference>
<feature type="region of interest" description="Disordered" evidence="1">
    <location>
        <begin position="102"/>
        <end position="189"/>
    </location>
</feature>
<proteinExistence type="predicted"/>
<sequence length="353" mass="36964">MASSTSPEHGVQEVLCLLAQAGHLDLVAGSGSSVRLVWHAFSRMAAAIHACWLPRSKKSASAGAEVGASGDMEGRSGAGAGPQVISDMEHPGLAQEDKAPQGIIKGSAGHGSQRMKGLKAPTPKKGLERAPNSGADVTGRKASDSHGLTIDTVERAGPSQNGSGAGDLWEQKSEVRQQHGQQEAFSAPGDGQHLLLGFCGWLARAPEALQKQWREAGLMGKGEWAPRGGHIEGYTDAFGTNSAAETAASLEGQQGAWSTLTEAQLEWSEDEGLSGPVWGERERETEKSVFPQAGWRDATSRRMASAPQVQVLEQKAVEGGSRGRCAPDLSLMLQVSGACNYADSGEFGTPHLP</sequence>
<comment type="caution">
    <text evidence="2">The sequence shown here is derived from an EMBL/GenBank/DDBJ whole genome shotgun (WGS) entry which is preliminary data.</text>
</comment>
<dbReference type="AlphaFoldDB" id="A0AAV7S541"/>
<gene>
    <name evidence="2" type="ORF">NDU88_000252</name>
</gene>
<protein>
    <submittedName>
        <fullName evidence="2">Uncharacterized protein</fullName>
    </submittedName>
</protein>
<organism evidence="2 3">
    <name type="scientific">Pleurodeles waltl</name>
    <name type="common">Iberian ribbed newt</name>
    <dbReference type="NCBI Taxonomy" id="8319"/>
    <lineage>
        <taxon>Eukaryota</taxon>
        <taxon>Metazoa</taxon>
        <taxon>Chordata</taxon>
        <taxon>Craniata</taxon>
        <taxon>Vertebrata</taxon>
        <taxon>Euteleostomi</taxon>
        <taxon>Amphibia</taxon>
        <taxon>Batrachia</taxon>
        <taxon>Caudata</taxon>
        <taxon>Salamandroidea</taxon>
        <taxon>Salamandridae</taxon>
        <taxon>Pleurodelinae</taxon>
        <taxon>Pleurodeles</taxon>
    </lineage>
</organism>
<name>A0AAV7S541_PLEWA</name>
<dbReference type="Proteomes" id="UP001066276">
    <property type="component" value="Chromosome 4_2"/>
</dbReference>
<evidence type="ECO:0000313" key="3">
    <source>
        <dbReference type="Proteomes" id="UP001066276"/>
    </source>
</evidence>